<reference evidence="2 3" key="1">
    <citation type="submission" date="2018-03" db="EMBL/GenBank/DDBJ databases">
        <authorList>
            <person name="Fogelqvist J."/>
        </authorList>
    </citation>
    <scope>NUCLEOTIDE SEQUENCE [LARGE SCALE GENOMIC DNA]</scope>
</reference>
<dbReference type="EMBL" id="OVEO01000014">
    <property type="protein sequence ID" value="SPR00477.1"/>
    <property type="molecule type" value="Genomic_DNA"/>
</dbReference>
<proteinExistence type="predicted"/>
<accession>A0A3P3YJU6</accession>
<name>A0A3P3YJU6_PLABS</name>
<keyword evidence="2" id="KW-0496">Mitochondrion</keyword>
<organism evidence="2 3">
    <name type="scientific">Plasmodiophora brassicae</name>
    <name type="common">Clubroot disease agent</name>
    <dbReference type="NCBI Taxonomy" id="37360"/>
    <lineage>
        <taxon>Eukaryota</taxon>
        <taxon>Sar</taxon>
        <taxon>Rhizaria</taxon>
        <taxon>Endomyxa</taxon>
        <taxon>Phytomyxea</taxon>
        <taxon>Plasmodiophorida</taxon>
        <taxon>Plasmodiophoridae</taxon>
        <taxon>Plasmodiophora</taxon>
    </lineage>
</organism>
<geneLocation type="mitochondrion" evidence="2"/>
<dbReference type="AlphaFoldDB" id="A0A3P3YJU6"/>
<feature type="region of interest" description="Disordered" evidence="1">
    <location>
        <begin position="87"/>
        <end position="123"/>
    </location>
</feature>
<protein>
    <submittedName>
        <fullName evidence="2">Uncharacterized protein</fullName>
    </submittedName>
</protein>
<evidence type="ECO:0000313" key="3">
    <source>
        <dbReference type="Proteomes" id="UP000290189"/>
    </source>
</evidence>
<evidence type="ECO:0000256" key="1">
    <source>
        <dbReference type="SAM" id="MobiDB-lite"/>
    </source>
</evidence>
<sequence length="123" mass="13753">MRTMAFTALIAVSRTPLRVGRYSTDTSAGEYVFASEGGHGRGDWEQTFGVGREVRLLGGGEERPRAGAVSNHARNVVRPGIRWRFHSDNTRPPYKASIQSEEQHLDRELAAPNNALRRPCHLR</sequence>
<dbReference type="Proteomes" id="UP000290189">
    <property type="component" value="Unassembled WGS sequence"/>
</dbReference>
<evidence type="ECO:0000313" key="2">
    <source>
        <dbReference type="EMBL" id="SPR00477.1"/>
    </source>
</evidence>
<gene>
    <name evidence="2" type="ORF">PLBR_LOCUS7692</name>
</gene>